<accession>A0A3P3DVF5</accession>
<organism evidence="3 4">
    <name type="scientific">Falsigemmobacter faecalis</name>
    <dbReference type="NCBI Taxonomy" id="2488730"/>
    <lineage>
        <taxon>Bacteria</taxon>
        <taxon>Pseudomonadati</taxon>
        <taxon>Pseudomonadota</taxon>
        <taxon>Alphaproteobacteria</taxon>
        <taxon>Rhodobacterales</taxon>
        <taxon>Paracoccaceae</taxon>
        <taxon>Falsigemmobacter</taxon>
    </lineage>
</organism>
<feature type="compositionally biased region" description="Basic and acidic residues" evidence="1">
    <location>
        <begin position="111"/>
        <end position="121"/>
    </location>
</feature>
<name>A0A3P3DVF5_9RHOB</name>
<protein>
    <submittedName>
        <fullName evidence="3">Uncharacterized protein</fullName>
    </submittedName>
</protein>
<dbReference type="RefSeq" id="WP_124963357.1">
    <property type="nucleotide sequence ID" value="NZ_RRAZ01000002.1"/>
</dbReference>
<feature type="compositionally biased region" description="Low complexity" evidence="1">
    <location>
        <begin position="53"/>
        <end position="71"/>
    </location>
</feature>
<keyword evidence="2" id="KW-0732">Signal</keyword>
<proteinExistence type="predicted"/>
<gene>
    <name evidence="3" type="ORF">EG244_02145</name>
</gene>
<evidence type="ECO:0000256" key="2">
    <source>
        <dbReference type="SAM" id="SignalP"/>
    </source>
</evidence>
<feature type="chain" id="PRO_5018179505" evidence="2">
    <location>
        <begin position="23"/>
        <end position="149"/>
    </location>
</feature>
<feature type="signal peptide" evidence="2">
    <location>
        <begin position="1"/>
        <end position="22"/>
    </location>
</feature>
<reference evidence="3 4" key="1">
    <citation type="submission" date="2018-11" db="EMBL/GenBank/DDBJ databases">
        <title>Gemmobacter sp. nov., YIM 102744-1 draft genome.</title>
        <authorList>
            <person name="Li G."/>
            <person name="Jiang Y."/>
        </authorList>
    </citation>
    <scope>NUCLEOTIDE SEQUENCE [LARGE SCALE GENOMIC DNA]</scope>
    <source>
        <strain evidence="3 4">YIM 102744-1</strain>
    </source>
</reference>
<evidence type="ECO:0000313" key="4">
    <source>
        <dbReference type="Proteomes" id="UP000282125"/>
    </source>
</evidence>
<dbReference type="AlphaFoldDB" id="A0A3P3DVF5"/>
<evidence type="ECO:0000313" key="3">
    <source>
        <dbReference type="EMBL" id="RRH78267.1"/>
    </source>
</evidence>
<comment type="caution">
    <text evidence="3">The sequence shown here is derived from an EMBL/GenBank/DDBJ whole genome shotgun (WGS) entry which is preliminary data.</text>
</comment>
<sequence length="149" mass="14380">MTWYISLMTGCALTLTSAAAYADCKSELAVFEAEAGRTGGGISKDGTLAPLQEAPAATGTAGSATEAPSATDTAGAAKDGSGTPLNASPGQAMSGQDAQAQQSGGKTAAETADKGTAKDHSAAVEKARAALAAGDEAACLEALKEGKAG</sequence>
<evidence type="ECO:0000256" key="1">
    <source>
        <dbReference type="SAM" id="MobiDB-lite"/>
    </source>
</evidence>
<keyword evidence="4" id="KW-1185">Reference proteome</keyword>
<feature type="compositionally biased region" description="Low complexity" evidence="1">
    <location>
        <begin position="90"/>
        <end position="105"/>
    </location>
</feature>
<feature type="region of interest" description="Disordered" evidence="1">
    <location>
        <begin position="39"/>
        <end position="121"/>
    </location>
</feature>
<dbReference type="EMBL" id="RRAZ01000002">
    <property type="protein sequence ID" value="RRH78267.1"/>
    <property type="molecule type" value="Genomic_DNA"/>
</dbReference>
<dbReference type="Proteomes" id="UP000282125">
    <property type="component" value="Unassembled WGS sequence"/>
</dbReference>